<dbReference type="PIRSF" id="PIRSF000390">
    <property type="entry name" value="PLP_StrS"/>
    <property type="match status" value="1"/>
</dbReference>
<gene>
    <name evidence="4" type="ORF">C4900_13505</name>
</gene>
<evidence type="ECO:0000313" key="4">
    <source>
        <dbReference type="EMBL" id="RCN56775.1"/>
    </source>
</evidence>
<comment type="similarity">
    <text evidence="2 3">Belongs to the DegT/DnrJ/EryC1 family.</text>
</comment>
<protein>
    <submittedName>
        <fullName evidence="4">Aminotransferase DegT</fullName>
    </submittedName>
</protein>
<keyword evidence="5" id="KW-1185">Reference proteome</keyword>
<keyword evidence="1 3" id="KW-0663">Pyridoxal phosphate</keyword>
<proteinExistence type="inferred from homology"/>
<evidence type="ECO:0000256" key="3">
    <source>
        <dbReference type="RuleBase" id="RU004508"/>
    </source>
</evidence>
<dbReference type="GO" id="GO:0008483">
    <property type="term" value="F:transaminase activity"/>
    <property type="evidence" value="ECO:0007669"/>
    <property type="project" value="UniProtKB-KW"/>
</dbReference>
<dbReference type="RefSeq" id="WP_114283244.1">
    <property type="nucleotide sequence ID" value="NZ_PSYR01000002.1"/>
</dbReference>
<dbReference type="InterPro" id="IPR015422">
    <property type="entry name" value="PyrdxlP-dep_Trfase_small"/>
</dbReference>
<dbReference type="Pfam" id="PF01041">
    <property type="entry name" value="DegT_DnrJ_EryC1"/>
    <property type="match status" value="1"/>
</dbReference>
<accession>A0A368HEB1</accession>
<dbReference type="InterPro" id="IPR000653">
    <property type="entry name" value="DegT/StrS_aminotransferase"/>
</dbReference>
<evidence type="ECO:0000256" key="2">
    <source>
        <dbReference type="ARBA" id="ARBA00037999"/>
    </source>
</evidence>
<dbReference type="EMBL" id="PSYR01000002">
    <property type="protein sequence ID" value="RCN56775.1"/>
    <property type="molecule type" value="Genomic_DNA"/>
</dbReference>
<dbReference type="OrthoDB" id="9804264at2"/>
<name>A0A368HEB1_9GAMM</name>
<reference evidence="4 5" key="1">
    <citation type="submission" date="2018-02" db="EMBL/GenBank/DDBJ databases">
        <title>Insights into the biology of acidophilic members of the Acidiferrobacteraceae family derived from comparative genomic analyses.</title>
        <authorList>
            <person name="Issotta F."/>
            <person name="Thyssen C."/>
            <person name="Mena C."/>
            <person name="Moya A."/>
            <person name="Bellenberg S."/>
            <person name="Sproer C."/>
            <person name="Covarrubias P.C."/>
            <person name="Sand W."/>
            <person name="Quatrini R."/>
            <person name="Vera M."/>
        </authorList>
    </citation>
    <scope>NUCLEOTIDE SEQUENCE [LARGE SCALE GENOMIC DNA]</scope>
    <source>
        <strain evidence="5">m-1</strain>
    </source>
</reference>
<comment type="caution">
    <text evidence="4">The sequence shown here is derived from an EMBL/GenBank/DDBJ whole genome shotgun (WGS) entry which is preliminary data.</text>
</comment>
<evidence type="ECO:0000256" key="1">
    <source>
        <dbReference type="ARBA" id="ARBA00022898"/>
    </source>
</evidence>
<dbReference type="Gene3D" id="3.40.640.10">
    <property type="entry name" value="Type I PLP-dependent aspartate aminotransferase-like (Major domain)"/>
    <property type="match status" value="1"/>
</dbReference>
<keyword evidence="4" id="KW-0808">Transferase</keyword>
<dbReference type="PANTHER" id="PTHR30244">
    <property type="entry name" value="TRANSAMINASE"/>
    <property type="match status" value="1"/>
</dbReference>
<dbReference type="InterPro" id="IPR015421">
    <property type="entry name" value="PyrdxlP-dep_Trfase_major"/>
</dbReference>
<dbReference type="InterPro" id="IPR015424">
    <property type="entry name" value="PyrdxlP-dep_Trfase"/>
</dbReference>
<dbReference type="Gene3D" id="3.90.1150.10">
    <property type="entry name" value="Aspartate Aminotransferase, domain 1"/>
    <property type="match status" value="1"/>
</dbReference>
<sequence>MSDFKIRAEARDITPADRERMHVVARQGPALQEAAIAALETRVAAVLGRRHALAFAHAACGLEGLLKAYGIGPGDEVIVSAYSWYEIARSIWQVGATPVFADIDYWSGTLNPEKAAARIGPATRAILAANTNGHPADWEALRAVAGRHGLVLIEDSTEALGCAYDHTPVGRFGDASLFDFRARGPVACGAGGLVVTDDTRLAESLRQGPAGGPHADSMSALTAVLLQAQWGRLDATLAARARVSALYARFIRSFEGIKDPYTGPRVTTHHPFTFLVHLGARFSRQARDAIVDDLRADGIEARPYATPLYRDMYCRQKGFSGAGCGITDKIADRGIALPFHAGLGEEDIALIVETLKDASINVGAGSAIYL</sequence>
<dbReference type="GO" id="GO:0000271">
    <property type="term" value="P:polysaccharide biosynthetic process"/>
    <property type="evidence" value="ECO:0007669"/>
    <property type="project" value="TreeGrafter"/>
</dbReference>
<dbReference type="PANTHER" id="PTHR30244:SF34">
    <property type="entry name" value="DTDP-4-AMINO-4,6-DIDEOXYGALACTOSE TRANSAMINASE"/>
    <property type="match status" value="1"/>
</dbReference>
<organism evidence="4 5">
    <name type="scientific">Acidiferrobacter thiooxydans</name>
    <dbReference type="NCBI Taxonomy" id="163359"/>
    <lineage>
        <taxon>Bacteria</taxon>
        <taxon>Pseudomonadati</taxon>
        <taxon>Pseudomonadota</taxon>
        <taxon>Gammaproteobacteria</taxon>
        <taxon>Acidiferrobacterales</taxon>
        <taxon>Acidiferrobacteraceae</taxon>
        <taxon>Acidiferrobacter</taxon>
    </lineage>
</organism>
<keyword evidence="4" id="KW-0032">Aminotransferase</keyword>
<dbReference type="AlphaFoldDB" id="A0A368HEB1"/>
<evidence type="ECO:0000313" key="5">
    <source>
        <dbReference type="Proteomes" id="UP000253250"/>
    </source>
</evidence>
<dbReference type="Proteomes" id="UP000253250">
    <property type="component" value="Unassembled WGS sequence"/>
</dbReference>
<dbReference type="SUPFAM" id="SSF53383">
    <property type="entry name" value="PLP-dependent transferases"/>
    <property type="match status" value="1"/>
</dbReference>
<dbReference type="GO" id="GO:0030170">
    <property type="term" value="F:pyridoxal phosphate binding"/>
    <property type="evidence" value="ECO:0007669"/>
    <property type="project" value="TreeGrafter"/>
</dbReference>